<dbReference type="SUPFAM" id="SSF56112">
    <property type="entry name" value="Protein kinase-like (PK-like)"/>
    <property type="match status" value="1"/>
</dbReference>
<dbReference type="EMBL" id="AL445563">
    <property type="protein sequence ID" value="CAC13177.1"/>
    <property type="molecule type" value="Genomic_DNA"/>
</dbReference>
<keyword evidence="3" id="KW-1185">Reference proteome</keyword>
<name>Q98RK4_MYCPU</name>
<proteinExistence type="predicted"/>
<dbReference type="Gene3D" id="3.90.1200.10">
    <property type="match status" value="1"/>
</dbReference>
<gene>
    <name evidence="2" type="ordered locus">MYPU_0040</name>
</gene>
<sequence length="227" mass="27927">MKYIKSKIHKKVFRKLSHVKLFYKGFHNRTYLGFYNGIKVQIRLKINDIVNHEDEYKYLKNNEDYLFVNKFVVIKKWFDGEHFKANKESLKNLYDILEKFWSQNLDLAKMNWLFYKTKDPKYLSLVEKYKDDFNDVIHGDLNFKNILANDKNEVKLIDFEWIKKGSKYFDIICIYKNFNINKNELIKRFDLNEEKFDDYLYMSVKFIEEAEEKVYSKMSDSFWYEKK</sequence>
<dbReference type="InterPro" id="IPR000719">
    <property type="entry name" value="Prot_kinase_dom"/>
</dbReference>
<evidence type="ECO:0000313" key="3">
    <source>
        <dbReference type="Proteomes" id="UP000000528"/>
    </source>
</evidence>
<reference evidence="2 3" key="1">
    <citation type="journal article" date="2001" name="Nucleic Acids Res.">
        <title>The complete genome sequence of the murine respiratory pathogen Mycoplasma pulmonis.</title>
        <authorList>
            <person name="Chambaud I."/>
            <person name="Heilig R."/>
            <person name="Ferris S."/>
            <person name="Barbe V."/>
            <person name="Samson D."/>
            <person name="Galisson F."/>
            <person name="Moszer I."/>
            <person name="Dybvig K."/>
            <person name="Wroblewski H."/>
            <person name="Viari A."/>
            <person name="Rocha E.P.C."/>
            <person name="Blanchard A."/>
        </authorList>
    </citation>
    <scope>NUCLEOTIDE SEQUENCE [LARGE SCALE GENOMIC DNA]</scope>
    <source>
        <strain evidence="2 3">UAB CTIP</strain>
    </source>
</reference>
<dbReference type="STRING" id="272635.gene:17576583"/>
<dbReference type="Pfam" id="PF02958">
    <property type="entry name" value="EcKL"/>
    <property type="match status" value="1"/>
</dbReference>
<organism evidence="3">
    <name type="scientific">Mycoplasmopsis pulmonis (strain UAB CTIP)</name>
    <name type="common">Mycoplasma pulmonis</name>
    <dbReference type="NCBI Taxonomy" id="272635"/>
    <lineage>
        <taxon>Bacteria</taxon>
        <taxon>Bacillati</taxon>
        <taxon>Mycoplasmatota</taxon>
        <taxon>Mycoplasmoidales</taxon>
        <taxon>Metamycoplasmataceae</taxon>
        <taxon>Mycoplasmopsis</taxon>
    </lineage>
</organism>
<dbReference type="GO" id="GO:0005524">
    <property type="term" value="F:ATP binding"/>
    <property type="evidence" value="ECO:0007669"/>
    <property type="project" value="InterPro"/>
</dbReference>
<dbReference type="AlphaFoldDB" id="Q98RK4"/>
<dbReference type="RefSeq" id="WP_010924808.1">
    <property type="nucleotide sequence ID" value="NC_002771.1"/>
</dbReference>
<dbReference type="PROSITE" id="PS50011">
    <property type="entry name" value="PROTEIN_KINASE_DOM"/>
    <property type="match status" value="1"/>
</dbReference>
<evidence type="ECO:0000259" key="1">
    <source>
        <dbReference type="PROSITE" id="PS50011"/>
    </source>
</evidence>
<dbReference type="KEGG" id="mpu:MYPU_0040"/>
<feature type="domain" description="Protein kinase" evidence="1">
    <location>
        <begin position="1"/>
        <end position="227"/>
    </location>
</feature>
<evidence type="ECO:0000313" key="2">
    <source>
        <dbReference type="EMBL" id="CAC13177.1"/>
    </source>
</evidence>
<dbReference type="Proteomes" id="UP000000528">
    <property type="component" value="Chromosome"/>
</dbReference>
<protein>
    <recommendedName>
        <fullName evidence="1">Protein kinase domain-containing protein</fullName>
    </recommendedName>
</protein>
<dbReference type="BioCyc" id="MPUL272635:G1GT6-4-MONOMER"/>
<accession>Q98RK4</accession>
<dbReference type="HOGENOM" id="CLU_089619_0_0_14"/>
<dbReference type="InterPro" id="IPR011009">
    <property type="entry name" value="Kinase-like_dom_sf"/>
</dbReference>
<dbReference type="PIR" id="D90512">
    <property type="entry name" value="D90512"/>
</dbReference>
<dbReference type="InterPro" id="IPR004119">
    <property type="entry name" value="EcKL"/>
</dbReference>
<dbReference type="GO" id="GO:0004672">
    <property type="term" value="F:protein kinase activity"/>
    <property type="evidence" value="ECO:0007669"/>
    <property type="project" value="InterPro"/>
</dbReference>
<dbReference type="eggNOG" id="COG0510">
    <property type="taxonomic scope" value="Bacteria"/>
</dbReference>